<organism evidence="4 5">
    <name type="scientific">Streptomyces polyasparticus</name>
    <dbReference type="NCBI Taxonomy" id="2767826"/>
    <lineage>
        <taxon>Bacteria</taxon>
        <taxon>Bacillati</taxon>
        <taxon>Actinomycetota</taxon>
        <taxon>Actinomycetes</taxon>
        <taxon>Kitasatosporales</taxon>
        <taxon>Streptomycetaceae</taxon>
        <taxon>Streptomyces</taxon>
    </lineage>
</organism>
<comment type="caution">
    <text evidence="4">The sequence shown here is derived from an EMBL/GenBank/DDBJ whole genome shotgun (WGS) entry which is preliminary data.</text>
</comment>
<evidence type="ECO:0000256" key="2">
    <source>
        <dbReference type="SAM" id="Phobius"/>
    </source>
</evidence>
<sequence>MGGLTSQPLRRLSRSARSSDGGGLGDAVPQRGQGAKPQGVRGEAPLSGRGGVGERARRRRLAPALKDDRGAAILEFTGFLPTLILVGLACIQLGLVGYSFSQAGSGARAAARAASLEENAGAAGRAAMSTWLADTAAITAPAGADTVTATVTVDIPELIPFVDMGWTATREVTMPMDD</sequence>
<gene>
    <name evidence="4" type="ORF">H9Y04_34445</name>
</gene>
<feature type="transmembrane region" description="Helical" evidence="2">
    <location>
        <begin position="79"/>
        <end position="100"/>
    </location>
</feature>
<evidence type="ECO:0000259" key="3">
    <source>
        <dbReference type="Pfam" id="PF07811"/>
    </source>
</evidence>
<reference evidence="4 5" key="1">
    <citation type="submission" date="2020-08" db="EMBL/GenBank/DDBJ databases">
        <title>Genemic of Streptomyces polyaspartic.</title>
        <authorList>
            <person name="Liu W."/>
        </authorList>
    </citation>
    <scope>NUCLEOTIDE SEQUENCE [LARGE SCALE GENOMIC DNA]</scope>
    <source>
        <strain evidence="4 5">TRM66268-LWL</strain>
    </source>
</reference>
<keyword evidence="2" id="KW-0472">Membrane</keyword>
<accession>A0ABR7SRX6</accession>
<evidence type="ECO:0000313" key="4">
    <source>
        <dbReference type="EMBL" id="MBC9717644.1"/>
    </source>
</evidence>
<evidence type="ECO:0000256" key="1">
    <source>
        <dbReference type="SAM" id="MobiDB-lite"/>
    </source>
</evidence>
<keyword evidence="2" id="KW-1133">Transmembrane helix</keyword>
<dbReference type="Pfam" id="PF07811">
    <property type="entry name" value="TadE"/>
    <property type="match status" value="1"/>
</dbReference>
<protein>
    <submittedName>
        <fullName evidence="4">Pilus assembly protein</fullName>
    </submittedName>
</protein>
<evidence type="ECO:0000313" key="5">
    <source>
        <dbReference type="Proteomes" id="UP000642284"/>
    </source>
</evidence>
<keyword evidence="2" id="KW-0812">Transmembrane</keyword>
<dbReference type="InterPro" id="IPR012495">
    <property type="entry name" value="TadE-like_dom"/>
</dbReference>
<proteinExistence type="predicted"/>
<name>A0ABR7SRX6_9ACTN</name>
<feature type="region of interest" description="Disordered" evidence="1">
    <location>
        <begin position="1"/>
        <end position="56"/>
    </location>
</feature>
<dbReference type="EMBL" id="JACTVJ010000020">
    <property type="protein sequence ID" value="MBC9717644.1"/>
    <property type="molecule type" value="Genomic_DNA"/>
</dbReference>
<feature type="domain" description="TadE-like" evidence="3">
    <location>
        <begin position="70"/>
        <end position="112"/>
    </location>
</feature>
<dbReference type="Proteomes" id="UP000642284">
    <property type="component" value="Unassembled WGS sequence"/>
</dbReference>
<keyword evidence="5" id="KW-1185">Reference proteome</keyword>